<evidence type="ECO:0000256" key="4">
    <source>
        <dbReference type="ARBA" id="ARBA00023235"/>
    </source>
</evidence>
<sequence length="213" mass="23729">MIKYERDPKLIQKASIKSIRETLQLDDVKSHEQQLLVRMVYAYGDTNIVPDTHISDTAIESGLLALKKNANIICDSKMVMEGLKQQYLSKEPICLIDRPKVISQAKANKITRAMVSVDNWKRYAEGSIVLIGNEETALLRLMELLEQDKIGKPALIIGIPRGYLNTVKAKQYLWDNHKQLGTPCMTVSGTKGGSTLTAAAMNGLIYLQEGVLL</sequence>
<dbReference type="PANTHER" id="PTHR43588:SF1">
    <property type="entry name" value="COBALT-PRECORRIN-8 METHYLMUTASE"/>
    <property type="match status" value="1"/>
</dbReference>
<dbReference type="GO" id="GO:0016993">
    <property type="term" value="F:precorrin-8X methylmutase activity"/>
    <property type="evidence" value="ECO:0007669"/>
    <property type="project" value="InterPro"/>
</dbReference>
<dbReference type="PANTHER" id="PTHR43588">
    <property type="entry name" value="COBALT-PRECORRIN-8 METHYLMUTASE"/>
    <property type="match status" value="1"/>
</dbReference>
<dbReference type="AlphaFoldDB" id="A0A317CDC8"/>
<evidence type="ECO:0000313" key="6">
    <source>
        <dbReference type="EMBL" id="PWQ96389.1"/>
    </source>
</evidence>
<proteinExistence type="inferred from homology"/>
<evidence type="ECO:0000256" key="3">
    <source>
        <dbReference type="ARBA" id="ARBA00022573"/>
    </source>
</evidence>
<dbReference type="UniPathway" id="UPA00148"/>
<evidence type="ECO:0000256" key="1">
    <source>
        <dbReference type="ARBA" id="ARBA00004953"/>
    </source>
</evidence>
<dbReference type="SUPFAM" id="SSF63965">
    <property type="entry name" value="Precorrin-8X methylmutase CbiC/CobH"/>
    <property type="match status" value="1"/>
</dbReference>
<comment type="caution">
    <text evidence="6">The sequence shown here is derived from an EMBL/GenBank/DDBJ whole genome shotgun (WGS) entry which is preliminary data.</text>
</comment>
<dbReference type="Gene3D" id="3.40.50.10230">
    <property type="entry name" value="Cobalamin biosynthesis CobH/CbiC, precorrin-8X methylmutase"/>
    <property type="match status" value="1"/>
</dbReference>
<feature type="domain" description="Cobalamin biosynthesis precorrin-8X methylmutase CobH/CbiC" evidence="5">
    <location>
        <begin position="11"/>
        <end position="207"/>
    </location>
</feature>
<comment type="pathway">
    <text evidence="1">Cofactor biosynthesis; adenosylcobalamin biosynthesis.</text>
</comment>
<keyword evidence="3" id="KW-0169">Cobalamin biosynthesis</keyword>
<keyword evidence="4" id="KW-0413">Isomerase</keyword>
<evidence type="ECO:0000259" key="5">
    <source>
        <dbReference type="Pfam" id="PF02570"/>
    </source>
</evidence>
<dbReference type="Pfam" id="PF02570">
    <property type="entry name" value="CbiC"/>
    <property type="match status" value="1"/>
</dbReference>
<dbReference type="OrthoDB" id="9780708at2"/>
<dbReference type="InterPro" id="IPR003722">
    <property type="entry name" value="Cbl_synth_CobH/CbiC"/>
</dbReference>
<dbReference type="EMBL" id="QGKL01000029">
    <property type="protein sequence ID" value="PWQ96389.1"/>
    <property type="molecule type" value="Genomic_DNA"/>
</dbReference>
<comment type="similarity">
    <text evidence="2">Belongs to the CobH/CbiC family.</text>
</comment>
<dbReference type="InterPro" id="IPR036588">
    <property type="entry name" value="CobH/CbiC_sf"/>
</dbReference>
<dbReference type="RefSeq" id="WP_109823360.1">
    <property type="nucleotide sequence ID" value="NZ_QGKL01000029.1"/>
</dbReference>
<dbReference type="Proteomes" id="UP000245506">
    <property type="component" value="Unassembled WGS sequence"/>
</dbReference>
<name>A0A317CDC8_9GAMM</name>
<dbReference type="GO" id="GO:0009236">
    <property type="term" value="P:cobalamin biosynthetic process"/>
    <property type="evidence" value="ECO:0007669"/>
    <property type="project" value="UniProtKB-UniPathway"/>
</dbReference>
<keyword evidence="7" id="KW-1185">Reference proteome</keyword>
<accession>A0A317CDC8</accession>
<protein>
    <submittedName>
        <fullName evidence="6">Precorrin-8X methylmutase</fullName>
    </submittedName>
</protein>
<evidence type="ECO:0000256" key="2">
    <source>
        <dbReference type="ARBA" id="ARBA00009774"/>
    </source>
</evidence>
<organism evidence="6 7">
    <name type="scientific">Leucothrix arctica</name>
    <dbReference type="NCBI Taxonomy" id="1481894"/>
    <lineage>
        <taxon>Bacteria</taxon>
        <taxon>Pseudomonadati</taxon>
        <taxon>Pseudomonadota</taxon>
        <taxon>Gammaproteobacteria</taxon>
        <taxon>Thiotrichales</taxon>
        <taxon>Thiotrichaceae</taxon>
        <taxon>Leucothrix</taxon>
    </lineage>
</organism>
<gene>
    <name evidence="6" type="ORF">DKT75_10420</name>
</gene>
<evidence type="ECO:0000313" key="7">
    <source>
        <dbReference type="Proteomes" id="UP000245506"/>
    </source>
</evidence>
<reference evidence="6 7" key="1">
    <citation type="submission" date="2018-05" db="EMBL/GenBank/DDBJ databases">
        <title>Leucothrix arctica sp. nov., isolated from Arctic seawater.</title>
        <authorList>
            <person name="Choi A."/>
            <person name="Baek K."/>
        </authorList>
    </citation>
    <scope>NUCLEOTIDE SEQUENCE [LARGE SCALE GENOMIC DNA]</scope>
    <source>
        <strain evidence="6 7">IMCC9719</strain>
    </source>
</reference>